<proteinExistence type="inferred from homology"/>
<dbReference type="InterPro" id="IPR014284">
    <property type="entry name" value="RNA_pol_sigma-70_dom"/>
</dbReference>
<comment type="similarity">
    <text evidence="1">Belongs to the sigma-70 factor family. ECF subfamily.</text>
</comment>
<dbReference type="SUPFAM" id="SSF88659">
    <property type="entry name" value="Sigma3 and sigma4 domains of RNA polymerase sigma factors"/>
    <property type="match status" value="1"/>
</dbReference>
<dbReference type="EMBL" id="JMTM01000006">
    <property type="protein sequence ID" value="OAZ05437.1"/>
    <property type="molecule type" value="Genomic_DNA"/>
</dbReference>
<evidence type="ECO:0000256" key="4">
    <source>
        <dbReference type="ARBA" id="ARBA00023163"/>
    </source>
</evidence>
<dbReference type="PANTHER" id="PTHR43133:SF46">
    <property type="entry name" value="RNA POLYMERASE SIGMA-70 FACTOR ECF SUBFAMILY"/>
    <property type="match status" value="1"/>
</dbReference>
<evidence type="ECO:0000259" key="6">
    <source>
        <dbReference type="Pfam" id="PF08281"/>
    </source>
</evidence>
<dbReference type="Proteomes" id="UP000093807">
    <property type="component" value="Unassembled WGS sequence"/>
</dbReference>
<keyword evidence="4" id="KW-0804">Transcription</keyword>
<dbReference type="GO" id="GO:0006352">
    <property type="term" value="P:DNA-templated transcription initiation"/>
    <property type="evidence" value="ECO:0007669"/>
    <property type="project" value="InterPro"/>
</dbReference>
<dbReference type="CDD" id="cd06171">
    <property type="entry name" value="Sigma70_r4"/>
    <property type="match status" value="1"/>
</dbReference>
<dbReference type="InterPro" id="IPR007627">
    <property type="entry name" value="RNA_pol_sigma70_r2"/>
</dbReference>
<feature type="domain" description="RNA polymerase sigma factor 70 region 4 type 2" evidence="6">
    <location>
        <begin position="136"/>
        <end position="183"/>
    </location>
</feature>
<dbReference type="NCBIfam" id="TIGR02937">
    <property type="entry name" value="sigma70-ECF"/>
    <property type="match status" value="1"/>
</dbReference>
<dbReference type="PANTHER" id="PTHR43133">
    <property type="entry name" value="RNA POLYMERASE ECF-TYPE SIGMA FACTO"/>
    <property type="match status" value="1"/>
</dbReference>
<dbReference type="Gene3D" id="1.10.10.10">
    <property type="entry name" value="Winged helix-like DNA-binding domain superfamily/Winged helix DNA-binding domain"/>
    <property type="match status" value="1"/>
</dbReference>
<dbReference type="OrthoDB" id="9150024at2"/>
<dbReference type="SUPFAM" id="SSF88946">
    <property type="entry name" value="Sigma2 domain of RNA polymerase sigma factors"/>
    <property type="match status" value="1"/>
</dbReference>
<evidence type="ECO:0000313" key="7">
    <source>
        <dbReference type="EMBL" id="OAZ05437.1"/>
    </source>
</evidence>
<dbReference type="InterPro" id="IPR013325">
    <property type="entry name" value="RNA_pol_sigma_r2"/>
</dbReference>
<feature type="domain" description="RNA polymerase sigma-70 region 2" evidence="5">
    <location>
        <begin position="32"/>
        <end position="97"/>
    </location>
</feature>
<evidence type="ECO:0000256" key="2">
    <source>
        <dbReference type="ARBA" id="ARBA00023015"/>
    </source>
</evidence>
<dbReference type="Gene3D" id="1.10.1740.10">
    <property type="match status" value="1"/>
</dbReference>
<evidence type="ECO:0000256" key="1">
    <source>
        <dbReference type="ARBA" id="ARBA00010641"/>
    </source>
</evidence>
<accession>A0A199XVG6</accession>
<keyword evidence="2" id="KW-0805">Transcription regulation</keyword>
<name>A0A199XVG6_9FLAO</name>
<gene>
    <name evidence="7" type="ORF">FLB_01310</name>
</gene>
<dbReference type="Pfam" id="PF08281">
    <property type="entry name" value="Sigma70_r4_2"/>
    <property type="match status" value="1"/>
</dbReference>
<comment type="caution">
    <text evidence="7">The sequence shown here is derived from an EMBL/GenBank/DDBJ whole genome shotgun (WGS) entry which is preliminary data.</text>
</comment>
<dbReference type="GO" id="GO:0016987">
    <property type="term" value="F:sigma factor activity"/>
    <property type="evidence" value="ECO:0007669"/>
    <property type="project" value="UniProtKB-KW"/>
</dbReference>
<dbReference type="RefSeq" id="WP_064714038.1">
    <property type="nucleotide sequence ID" value="NZ_JMTM01000006.1"/>
</dbReference>
<dbReference type="InterPro" id="IPR013324">
    <property type="entry name" value="RNA_pol_sigma_r3/r4-like"/>
</dbReference>
<evidence type="ECO:0000313" key="8">
    <source>
        <dbReference type="Proteomes" id="UP000093807"/>
    </source>
</evidence>
<keyword evidence="8" id="KW-1185">Reference proteome</keyword>
<organism evidence="7 8">
    <name type="scientific">Flavobacterium succinicans</name>
    <dbReference type="NCBI Taxonomy" id="29536"/>
    <lineage>
        <taxon>Bacteria</taxon>
        <taxon>Pseudomonadati</taxon>
        <taxon>Bacteroidota</taxon>
        <taxon>Flavobacteriia</taxon>
        <taxon>Flavobacteriales</taxon>
        <taxon>Flavobacteriaceae</taxon>
        <taxon>Flavobacterium</taxon>
    </lineage>
</organism>
<dbReference type="Pfam" id="PF04542">
    <property type="entry name" value="Sigma70_r2"/>
    <property type="match status" value="1"/>
</dbReference>
<protein>
    <submittedName>
        <fullName evidence="7">RNA polymerase sigma factor</fullName>
    </submittedName>
</protein>
<dbReference type="PATRIC" id="fig|29536.5.peg.135"/>
<dbReference type="InterPro" id="IPR013249">
    <property type="entry name" value="RNA_pol_sigma70_r4_t2"/>
</dbReference>
<evidence type="ECO:0000256" key="3">
    <source>
        <dbReference type="ARBA" id="ARBA00023082"/>
    </source>
</evidence>
<evidence type="ECO:0000259" key="5">
    <source>
        <dbReference type="Pfam" id="PF04542"/>
    </source>
</evidence>
<keyword evidence="3" id="KW-0731">Sigma factor</keyword>
<dbReference type="InterPro" id="IPR039425">
    <property type="entry name" value="RNA_pol_sigma-70-like"/>
</dbReference>
<dbReference type="InterPro" id="IPR036388">
    <property type="entry name" value="WH-like_DNA-bd_sf"/>
</dbReference>
<dbReference type="GO" id="GO:0003677">
    <property type="term" value="F:DNA binding"/>
    <property type="evidence" value="ECO:0007669"/>
    <property type="project" value="InterPro"/>
</dbReference>
<sequence length="203" mass="23847">MVKKQLIYSAILDDSALWNSLKEGNENAFSLLFKRHYPHLIQYGNSFLPFPEKVQDCVQDVFTDIWIYREKLSDNVVVKAYLLASVRKRITRSLERDRIFRFSSSIDTVEFLFDFSIEHHLISDETAASKVLHLNHLINDLPSRQKEALYLRYTQELTVDQIADTLDINYQSANNLLHRALLNLRKEWKENIFVILMLLSSVL</sequence>
<dbReference type="AlphaFoldDB" id="A0A199XVG6"/>
<reference evidence="7 8" key="1">
    <citation type="submission" date="2016-06" db="EMBL/GenBank/DDBJ databases">
        <title>Draft genome sequence of Flavobacterium succinicans strain DD5b.</title>
        <authorList>
            <person name="Poehlein A."/>
            <person name="Daniel R."/>
            <person name="Simeonova D.D."/>
        </authorList>
    </citation>
    <scope>NUCLEOTIDE SEQUENCE [LARGE SCALE GENOMIC DNA]</scope>
    <source>
        <strain evidence="7 8">DD5b</strain>
    </source>
</reference>